<evidence type="ECO:0000313" key="2">
    <source>
        <dbReference type="EMBL" id="KAJ7753232.1"/>
    </source>
</evidence>
<feature type="region of interest" description="Disordered" evidence="1">
    <location>
        <begin position="48"/>
        <end position="91"/>
    </location>
</feature>
<dbReference type="EMBL" id="JARKIB010000056">
    <property type="protein sequence ID" value="KAJ7753232.1"/>
    <property type="molecule type" value="Genomic_DNA"/>
</dbReference>
<accession>A0AAD7J0C1</accession>
<gene>
    <name evidence="2" type="ORF">B0H16DRAFT_1723264</name>
</gene>
<keyword evidence="3" id="KW-1185">Reference proteome</keyword>
<proteinExistence type="predicted"/>
<sequence length="257" mass="27791">MDLLTHTQLPRALALNQLLRPGPHTRVNSLASSHEAVTSLKLLNSLGSTRAPTATPSNALNPRTPWVHLTPSTPPLDPTRPSYAPDNNNPSPTLSVPLAAVAGTLRRRALALLPSPPRIRRQPQAEVDPNGRRYPSTAAAAAQPRCPPNDARPLFRESRAPDALLLSPLRRKERVDWDGMACVIPVRTYILTALPAPFPPFSPIPYTLLSGLPPSPFDLSLRGTISSSVPISISPRKVFVPCVRATAAIEYGPWLVI</sequence>
<protein>
    <submittedName>
        <fullName evidence="2">Uncharacterized protein</fullName>
    </submittedName>
</protein>
<feature type="region of interest" description="Disordered" evidence="1">
    <location>
        <begin position="117"/>
        <end position="148"/>
    </location>
</feature>
<evidence type="ECO:0000256" key="1">
    <source>
        <dbReference type="SAM" id="MobiDB-lite"/>
    </source>
</evidence>
<dbReference type="AlphaFoldDB" id="A0AAD7J0C1"/>
<feature type="compositionally biased region" description="Polar residues" evidence="1">
    <location>
        <begin position="48"/>
        <end position="61"/>
    </location>
</feature>
<evidence type="ECO:0000313" key="3">
    <source>
        <dbReference type="Proteomes" id="UP001215598"/>
    </source>
</evidence>
<organism evidence="2 3">
    <name type="scientific">Mycena metata</name>
    <dbReference type="NCBI Taxonomy" id="1033252"/>
    <lineage>
        <taxon>Eukaryota</taxon>
        <taxon>Fungi</taxon>
        <taxon>Dikarya</taxon>
        <taxon>Basidiomycota</taxon>
        <taxon>Agaricomycotina</taxon>
        <taxon>Agaricomycetes</taxon>
        <taxon>Agaricomycetidae</taxon>
        <taxon>Agaricales</taxon>
        <taxon>Marasmiineae</taxon>
        <taxon>Mycenaceae</taxon>
        <taxon>Mycena</taxon>
    </lineage>
</organism>
<dbReference type="Proteomes" id="UP001215598">
    <property type="component" value="Unassembled WGS sequence"/>
</dbReference>
<name>A0AAD7J0C1_9AGAR</name>
<comment type="caution">
    <text evidence="2">The sequence shown here is derived from an EMBL/GenBank/DDBJ whole genome shotgun (WGS) entry which is preliminary data.</text>
</comment>
<reference evidence="2" key="1">
    <citation type="submission" date="2023-03" db="EMBL/GenBank/DDBJ databases">
        <title>Massive genome expansion in bonnet fungi (Mycena s.s.) driven by repeated elements and novel gene families across ecological guilds.</title>
        <authorList>
            <consortium name="Lawrence Berkeley National Laboratory"/>
            <person name="Harder C.B."/>
            <person name="Miyauchi S."/>
            <person name="Viragh M."/>
            <person name="Kuo A."/>
            <person name="Thoen E."/>
            <person name="Andreopoulos B."/>
            <person name="Lu D."/>
            <person name="Skrede I."/>
            <person name="Drula E."/>
            <person name="Henrissat B."/>
            <person name="Morin E."/>
            <person name="Kohler A."/>
            <person name="Barry K."/>
            <person name="LaButti K."/>
            <person name="Morin E."/>
            <person name="Salamov A."/>
            <person name="Lipzen A."/>
            <person name="Mereny Z."/>
            <person name="Hegedus B."/>
            <person name="Baldrian P."/>
            <person name="Stursova M."/>
            <person name="Weitz H."/>
            <person name="Taylor A."/>
            <person name="Grigoriev I.V."/>
            <person name="Nagy L.G."/>
            <person name="Martin F."/>
            <person name="Kauserud H."/>
        </authorList>
    </citation>
    <scope>NUCLEOTIDE SEQUENCE</scope>
    <source>
        <strain evidence="2">CBHHK182m</strain>
    </source>
</reference>